<dbReference type="OrthoDB" id="1435597at2759"/>
<reference evidence="2" key="1">
    <citation type="submission" date="2022-07" db="EMBL/GenBank/DDBJ databases">
        <authorList>
            <person name="Macas J."/>
            <person name="Novak P."/>
            <person name="Neumann P."/>
        </authorList>
    </citation>
    <scope>NUCLEOTIDE SEQUENCE</scope>
</reference>
<dbReference type="PANTHER" id="PTHR13690:SF103">
    <property type="entry name" value="BZIP TRANSCRIPTION FACTOR 18"/>
    <property type="match status" value="1"/>
</dbReference>
<name>A0A9P0ZV39_CUSEU</name>
<comment type="caution">
    <text evidence="2">The sequence shown here is derived from an EMBL/GenBank/DDBJ whole genome shotgun (WGS) entry which is preliminary data.</text>
</comment>
<dbReference type="GO" id="GO:0005634">
    <property type="term" value="C:nucleus"/>
    <property type="evidence" value="ECO:0007669"/>
    <property type="project" value="TreeGrafter"/>
</dbReference>
<dbReference type="PANTHER" id="PTHR13690">
    <property type="entry name" value="TRANSCRIPTION FACTOR POSF21-RELATED"/>
    <property type="match status" value="1"/>
</dbReference>
<dbReference type="EMBL" id="CAMAPE010000060">
    <property type="protein sequence ID" value="CAH9113073.1"/>
    <property type="molecule type" value="Genomic_DNA"/>
</dbReference>
<evidence type="ECO:0000313" key="3">
    <source>
        <dbReference type="Proteomes" id="UP001152484"/>
    </source>
</evidence>
<evidence type="ECO:0000256" key="1">
    <source>
        <dbReference type="SAM" id="MobiDB-lite"/>
    </source>
</evidence>
<organism evidence="2 3">
    <name type="scientific">Cuscuta europaea</name>
    <name type="common">European dodder</name>
    <dbReference type="NCBI Taxonomy" id="41803"/>
    <lineage>
        <taxon>Eukaryota</taxon>
        <taxon>Viridiplantae</taxon>
        <taxon>Streptophyta</taxon>
        <taxon>Embryophyta</taxon>
        <taxon>Tracheophyta</taxon>
        <taxon>Spermatophyta</taxon>
        <taxon>Magnoliopsida</taxon>
        <taxon>eudicotyledons</taxon>
        <taxon>Gunneridae</taxon>
        <taxon>Pentapetalae</taxon>
        <taxon>asterids</taxon>
        <taxon>lamiids</taxon>
        <taxon>Solanales</taxon>
        <taxon>Convolvulaceae</taxon>
        <taxon>Cuscuteae</taxon>
        <taxon>Cuscuta</taxon>
        <taxon>Cuscuta subgen. Cuscuta</taxon>
    </lineage>
</organism>
<dbReference type="GO" id="GO:0003700">
    <property type="term" value="F:DNA-binding transcription factor activity"/>
    <property type="evidence" value="ECO:0007669"/>
    <property type="project" value="TreeGrafter"/>
</dbReference>
<protein>
    <submittedName>
        <fullName evidence="2">Uncharacterized protein</fullName>
    </submittedName>
</protein>
<proteinExistence type="predicted"/>
<dbReference type="Proteomes" id="UP001152484">
    <property type="component" value="Unassembled WGS sequence"/>
</dbReference>
<accession>A0A9P0ZV39</accession>
<sequence>MVRTEYNCYFYLHFFLKLSALGKKKKLYLQIHYYFHMQDPFNSKSMMNQPLSFSSALKPSHHRRAHSEVNFRLPEDLDLASDPFDGAPAGSFEEMGSEEDFFSTYMDMEKLGGGSSAADASPSPGPTDGKGNGEKTFERPRHRYSNSVDSSSLMLSESTIEAKKAMAPDKLAELWTVDPKRAKGFWQIDNQLPGQKRGRHVIYLNSREKCRPFRQKRPHFLHSLLCSRGILQGLVMKIRSLNFVCKPWNSKLNYVML</sequence>
<feature type="region of interest" description="Disordered" evidence="1">
    <location>
        <begin position="112"/>
        <end position="150"/>
    </location>
</feature>
<gene>
    <name evidence="2" type="ORF">CEURO_LOCUS19869</name>
</gene>
<evidence type="ECO:0000313" key="2">
    <source>
        <dbReference type="EMBL" id="CAH9113073.1"/>
    </source>
</evidence>
<keyword evidence="3" id="KW-1185">Reference proteome</keyword>
<dbReference type="AlphaFoldDB" id="A0A9P0ZV39"/>